<sequence>MQKAQIHLQMQLQKKLQKEERMMIKSIKKAFVLGMTSLILFAGLPATTAHAADSEPIHTVTSVSGKESNPVVTYELKFDKTRVTDGRIAVLYDPEVLTLAQGKGNVNFSERDFNKDYKEGDQTGVSFAFVHDEGKYVKGSLLTLTFYVKPGIESQSTTFKTEVFQISDGDKDVLTNVVLDDTVEVGRPKLVAPANVQATQGLIGVDVSWDEVPGADGYTVYRAESENGTYKVLGSTSGNSYNNLWVNKNRTYYFQVKAYQKQGKEKVYSEPSAPVSIKVKGLLEKLGG</sequence>
<gene>
    <name evidence="2" type="ordered locus">bpr_I2628</name>
</gene>
<dbReference type="InterPro" id="IPR036116">
    <property type="entry name" value="FN3_sf"/>
</dbReference>
<dbReference type="Gene3D" id="2.60.40.680">
    <property type="match status" value="1"/>
</dbReference>
<keyword evidence="3" id="KW-1185">Reference proteome</keyword>
<organism evidence="2 3">
    <name type="scientific">Butyrivibrio proteoclasticus (strain ATCC 51982 / DSM 14932 / B316)</name>
    <name type="common">Clostridium proteoclasticum</name>
    <dbReference type="NCBI Taxonomy" id="515622"/>
    <lineage>
        <taxon>Bacteria</taxon>
        <taxon>Bacillati</taxon>
        <taxon>Bacillota</taxon>
        <taxon>Clostridia</taxon>
        <taxon>Lachnospirales</taxon>
        <taxon>Lachnospiraceae</taxon>
        <taxon>Butyrivibrio</taxon>
    </lineage>
</organism>
<dbReference type="AlphaFoldDB" id="E0RYA3"/>
<dbReference type="SUPFAM" id="SSF49265">
    <property type="entry name" value="Fibronectin type III"/>
    <property type="match status" value="1"/>
</dbReference>
<dbReference type="KEGG" id="bpb:bpr_I2628"/>
<dbReference type="eggNOG" id="COG2247">
    <property type="taxonomic scope" value="Bacteria"/>
</dbReference>
<dbReference type="InterPro" id="IPR013783">
    <property type="entry name" value="Ig-like_fold"/>
</dbReference>
<evidence type="ECO:0000313" key="3">
    <source>
        <dbReference type="Proteomes" id="UP000001299"/>
    </source>
</evidence>
<reference evidence="2 3" key="1">
    <citation type="journal article" date="2010" name="PLoS ONE">
        <title>The glycobiome of the rumen bacterium Butyrivibrio proteoclasticus B316(T) highlights adaptation to a polysaccharide-rich environment.</title>
        <authorList>
            <person name="Kelly W.J."/>
            <person name="Leahy S.C."/>
            <person name="Altermann E."/>
            <person name="Yeoman C.J."/>
            <person name="Dunne J.C."/>
            <person name="Kong Z."/>
            <person name="Pacheco D.M."/>
            <person name="Li D."/>
            <person name="Noel S.J."/>
            <person name="Moon C.D."/>
            <person name="Cookson A.L."/>
            <person name="Attwood G.T."/>
        </authorList>
    </citation>
    <scope>NUCLEOTIDE SEQUENCE [LARGE SCALE GENOMIC DNA]</scope>
    <source>
        <strain evidence="3">ATCC 51982 / DSM 14932 / B316</strain>
    </source>
</reference>
<name>E0RYA3_BUTPB</name>
<dbReference type="STRING" id="515622.bpr_I2628"/>
<feature type="domain" description="Fibronectin type-III" evidence="1">
    <location>
        <begin position="192"/>
        <end position="282"/>
    </location>
</feature>
<dbReference type="PROSITE" id="PS50853">
    <property type="entry name" value="FN3"/>
    <property type="match status" value="1"/>
</dbReference>
<dbReference type="HOGENOM" id="CLU_1040830_0_0_9"/>
<accession>E0RYA3</accession>
<dbReference type="EMBL" id="CP001810">
    <property type="protein sequence ID" value="ADL35361.1"/>
    <property type="molecule type" value="Genomic_DNA"/>
</dbReference>
<protein>
    <recommendedName>
        <fullName evidence="1">Fibronectin type-III domain-containing protein</fullName>
    </recommendedName>
</protein>
<dbReference type="Proteomes" id="UP000001299">
    <property type="component" value="Chromosome 1"/>
</dbReference>
<dbReference type="Gene3D" id="2.60.40.10">
    <property type="entry name" value="Immunoglobulins"/>
    <property type="match status" value="1"/>
</dbReference>
<dbReference type="InterPro" id="IPR003961">
    <property type="entry name" value="FN3_dom"/>
</dbReference>
<evidence type="ECO:0000313" key="2">
    <source>
        <dbReference type="EMBL" id="ADL35361.1"/>
    </source>
</evidence>
<proteinExistence type="predicted"/>
<dbReference type="CDD" id="cd00063">
    <property type="entry name" value="FN3"/>
    <property type="match status" value="1"/>
</dbReference>
<evidence type="ECO:0000259" key="1">
    <source>
        <dbReference type="PROSITE" id="PS50853"/>
    </source>
</evidence>